<evidence type="ECO:0000256" key="2">
    <source>
        <dbReference type="ARBA" id="ARBA00022679"/>
    </source>
</evidence>
<organism evidence="6 7">
    <name type="scientific">Collinsella ihumii</name>
    <dbReference type="NCBI Taxonomy" id="1720204"/>
    <lineage>
        <taxon>Bacteria</taxon>
        <taxon>Bacillati</taxon>
        <taxon>Actinomycetota</taxon>
        <taxon>Coriobacteriia</taxon>
        <taxon>Coriobacteriales</taxon>
        <taxon>Coriobacteriaceae</taxon>
        <taxon>Collinsella</taxon>
    </lineage>
</organism>
<gene>
    <name evidence="6" type="ORF">K8U80_01250</name>
</gene>
<dbReference type="InterPro" id="IPR018357">
    <property type="entry name" value="Hexapep_transf_CS"/>
</dbReference>
<dbReference type="Pfam" id="PF12464">
    <property type="entry name" value="Mac"/>
    <property type="match status" value="1"/>
</dbReference>
<evidence type="ECO:0000256" key="3">
    <source>
        <dbReference type="ARBA" id="ARBA00022737"/>
    </source>
</evidence>
<dbReference type="GO" id="GO:0008374">
    <property type="term" value="F:O-acyltransferase activity"/>
    <property type="evidence" value="ECO:0007669"/>
    <property type="project" value="TreeGrafter"/>
</dbReference>
<feature type="domain" description="Maltose/galactoside acetyltransferase" evidence="5">
    <location>
        <begin position="9"/>
        <end position="64"/>
    </location>
</feature>
<dbReference type="Proteomes" id="UP000746751">
    <property type="component" value="Unassembled WGS sequence"/>
</dbReference>
<dbReference type="InterPro" id="IPR011004">
    <property type="entry name" value="Trimer_LpxA-like_sf"/>
</dbReference>
<sequence>MTDETMTEAQRRDRGLWYDANNDAELGEKRSRADDACFLLNQTLPSDREGREKILRALLGQMGEGVEILGPLYVDYGYNVSIGAGSFINHGAYLMDGAPIRIGEHVFIGPNFGAYTAQHPLTVEERNAGLERALPITIEDDVWIGGDVTVLPGVTVGRGTVIGAGSVVTRDVPAGVVAAGNPCRVLREITECDRPACAQGEE</sequence>
<name>A0A921IN68_9ACTN</name>
<accession>A0A921IN68</accession>
<dbReference type="GO" id="GO:0016407">
    <property type="term" value="F:acetyltransferase activity"/>
    <property type="evidence" value="ECO:0007669"/>
    <property type="project" value="InterPro"/>
</dbReference>
<proteinExistence type="inferred from homology"/>
<dbReference type="PANTHER" id="PTHR23416">
    <property type="entry name" value="SIALIC ACID SYNTHASE-RELATED"/>
    <property type="match status" value="1"/>
</dbReference>
<dbReference type="PROSITE" id="PS00101">
    <property type="entry name" value="HEXAPEP_TRANSFERASES"/>
    <property type="match status" value="1"/>
</dbReference>
<dbReference type="InterPro" id="IPR051159">
    <property type="entry name" value="Hexapeptide_acetyltransf"/>
</dbReference>
<evidence type="ECO:0000313" key="6">
    <source>
        <dbReference type="EMBL" id="HJG30001.1"/>
    </source>
</evidence>
<dbReference type="InterPro" id="IPR024688">
    <property type="entry name" value="Mac_dom"/>
</dbReference>
<dbReference type="Pfam" id="PF00132">
    <property type="entry name" value="Hexapep"/>
    <property type="match status" value="1"/>
</dbReference>
<evidence type="ECO:0000256" key="4">
    <source>
        <dbReference type="ARBA" id="ARBA00023315"/>
    </source>
</evidence>
<dbReference type="FunFam" id="2.160.10.10:FF:000025">
    <property type="entry name" value="Hexapeptide-repeat containing-acetyltransferase"/>
    <property type="match status" value="1"/>
</dbReference>
<evidence type="ECO:0000313" key="7">
    <source>
        <dbReference type="Proteomes" id="UP000746751"/>
    </source>
</evidence>
<dbReference type="AlphaFoldDB" id="A0A921IN68"/>
<keyword evidence="3" id="KW-0677">Repeat</keyword>
<comment type="similarity">
    <text evidence="1">Belongs to the transferase hexapeptide repeat family.</text>
</comment>
<dbReference type="Gene3D" id="2.160.10.10">
    <property type="entry name" value="Hexapeptide repeat proteins"/>
    <property type="match status" value="1"/>
</dbReference>
<dbReference type="EMBL" id="DYVF01000010">
    <property type="protein sequence ID" value="HJG30001.1"/>
    <property type="molecule type" value="Genomic_DNA"/>
</dbReference>
<dbReference type="GO" id="GO:0005829">
    <property type="term" value="C:cytosol"/>
    <property type="evidence" value="ECO:0007669"/>
    <property type="project" value="TreeGrafter"/>
</dbReference>
<dbReference type="PANTHER" id="PTHR23416:SF23">
    <property type="entry name" value="ACETYLTRANSFERASE C18B11.09C-RELATED"/>
    <property type="match status" value="1"/>
</dbReference>
<reference evidence="6" key="1">
    <citation type="journal article" date="2021" name="PeerJ">
        <title>Extensive microbial diversity within the chicken gut microbiome revealed by metagenomics and culture.</title>
        <authorList>
            <person name="Gilroy R."/>
            <person name="Ravi A."/>
            <person name="Getino M."/>
            <person name="Pursley I."/>
            <person name="Horton D.L."/>
            <person name="Alikhan N.F."/>
            <person name="Baker D."/>
            <person name="Gharbi K."/>
            <person name="Hall N."/>
            <person name="Watson M."/>
            <person name="Adriaenssens E.M."/>
            <person name="Foster-Nyarko E."/>
            <person name="Jarju S."/>
            <person name="Secka A."/>
            <person name="Antonio M."/>
            <person name="Oren A."/>
            <person name="Chaudhuri R.R."/>
            <person name="La Ragione R."/>
            <person name="Hildebrand F."/>
            <person name="Pallen M.J."/>
        </authorList>
    </citation>
    <scope>NUCLEOTIDE SEQUENCE</scope>
    <source>
        <strain evidence="6">ChiGjej2B2-7701</strain>
    </source>
</reference>
<dbReference type="InterPro" id="IPR001451">
    <property type="entry name" value="Hexapep"/>
</dbReference>
<protein>
    <submittedName>
        <fullName evidence="6">Sugar O-acetyltransferase</fullName>
    </submittedName>
</protein>
<comment type="caution">
    <text evidence="6">The sequence shown here is derived from an EMBL/GenBank/DDBJ whole genome shotgun (WGS) entry which is preliminary data.</text>
</comment>
<dbReference type="SUPFAM" id="SSF51161">
    <property type="entry name" value="Trimeric LpxA-like enzymes"/>
    <property type="match status" value="1"/>
</dbReference>
<reference evidence="6" key="2">
    <citation type="submission" date="2021-09" db="EMBL/GenBank/DDBJ databases">
        <authorList>
            <person name="Gilroy R."/>
        </authorList>
    </citation>
    <scope>NUCLEOTIDE SEQUENCE</scope>
    <source>
        <strain evidence="6">ChiGjej2B2-7701</strain>
    </source>
</reference>
<keyword evidence="4" id="KW-0012">Acyltransferase</keyword>
<dbReference type="CDD" id="cd03357">
    <property type="entry name" value="LbH_MAT_GAT"/>
    <property type="match status" value="1"/>
</dbReference>
<evidence type="ECO:0000256" key="1">
    <source>
        <dbReference type="ARBA" id="ARBA00007274"/>
    </source>
</evidence>
<dbReference type="SMART" id="SM01266">
    <property type="entry name" value="Mac"/>
    <property type="match status" value="1"/>
</dbReference>
<keyword evidence="2" id="KW-0808">Transferase</keyword>
<evidence type="ECO:0000259" key="5">
    <source>
        <dbReference type="SMART" id="SM01266"/>
    </source>
</evidence>